<feature type="compositionally biased region" description="Low complexity" evidence="1">
    <location>
        <begin position="153"/>
        <end position="174"/>
    </location>
</feature>
<dbReference type="RefSeq" id="WP_168052518.1">
    <property type="nucleotide sequence ID" value="NZ_JAAOZT010000002.1"/>
</dbReference>
<reference evidence="2 3" key="1">
    <citation type="submission" date="2020-08" db="EMBL/GenBank/DDBJ databases">
        <title>Genomic Encyclopedia of Type Strains, Phase IV (KMG-IV): sequencing the most valuable type-strain genomes for metagenomic binning, comparative biology and taxonomic classification.</title>
        <authorList>
            <person name="Goeker M."/>
        </authorList>
    </citation>
    <scope>NUCLEOTIDE SEQUENCE [LARGE SCALE GENOMIC DNA]</scope>
    <source>
        <strain evidence="2 3">DSM 23240</strain>
    </source>
</reference>
<dbReference type="InterPro" id="IPR046583">
    <property type="entry name" value="DUF6631"/>
</dbReference>
<gene>
    <name evidence="2" type="ORF">HNR39_000306</name>
</gene>
<feature type="compositionally biased region" description="Polar residues" evidence="1">
    <location>
        <begin position="142"/>
        <end position="151"/>
    </location>
</feature>
<dbReference type="AlphaFoldDB" id="A0A840RNC7"/>
<feature type="region of interest" description="Disordered" evidence="1">
    <location>
        <begin position="142"/>
        <end position="174"/>
    </location>
</feature>
<dbReference type="EMBL" id="JACHHQ010000001">
    <property type="protein sequence ID" value="MBB5198496.1"/>
    <property type="molecule type" value="Genomic_DNA"/>
</dbReference>
<accession>A0A840RNC7</accession>
<protein>
    <submittedName>
        <fullName evidence="2">Uncharacterized protein</fullName>
    </submittedName>
</protein>
<name>A0A840RNC7_9BURK</name>
<organism evidence="2 3">
    <name type="scientific">Glaciimonas immobilis</name>
    <dbReference type="NCBI Taxonomy" id="728004"/>
    <lineage>
        <taxon>Bacteria</taxon>
        <taxon>Pseudomonadati</taxon>
        <taxon>Pseudomonadota</taxon>
        <taxon>Betaproteobacteria</taxon>
        <taxon>Burkholderiales</taxon>
        <taxon>Oxalobacteraceae</taxon>
        <taxon>Glaciimonas</taxon>
    </lineage>
</organism>
<evidence type="ECO:0000256" key="1">
    <source>
        <dbReference type="SAM" id="MobiDB-lite"/>
    </source>
</evidence>
<dbReference type="Proteomes" id="UP000571084">
    <property type="component" value="Unassembled WGS sequence"/>
</dbReference>
<comment type="caution">
    <text evidence="2">The sequence shown here is derived from an EMBL/GenBank/DDBJ whole genome shotgun (WGS) entry which is preliminary data.</text>
</comment>
<evidence type="ECO:0000313" key="3">
    <source>
        <dbReference type="Proteomes" id="UP000571084"/>
    </source>
</evidence>
<keyword evidence="3" id="KW-1185">Reference proteome</keyword>
<sequence>MARKIDKPVRRKKNADNDIDILHPERTAMLNGRNIVVREYGFVEGMRLRPLMQPFLDDLFEAMKAGQPANYQQALAIIAANIDAVTELAAVAADVEVEWVRALSDSDGQALLMWWWGANCSFFMQRNLSRRQVELQENALQEMTLAQSDGAKSTPPSSPTTTAPGASATTPSDK</sequence>
<proteinExistence type="predicted"/>
<evidence type="ECO:0000313" key="2">
    <source>
        <dbReference type="EMBL" id="MBB5198496.1"/>
    </source>
</evidence>
<dbReference type="Pfam" id="PF20336">
    <property type="entry name" value="DUF6631"/>
    <property type="match status" value="1"/>
</dbReference>